<gene>
    <name evidence="4" type="ORF">GCM10009550_26260</name>
</gene>
<evidence type="ECO:0000313" key="4">
    <source>
        <dbReference type="EMBL" id="GAA0949182.1"/>
    </source>
</evidence>
<sequence>MGTYLITGATGGIGLATAELLREHGHDLILSGRSPERLTAIASRFAASPYGQTQGWSLPRSGGAPAGERGEHVRTVPLDLAEPRRIEAALAVADLPPALDGVVHSAGMSELGRVAEQEADSWIDQLMVNLVAAAELTRLLLPSLRAASGHVVFVNSGAGLRANPGWASYAASKHGLKALADALRQEEPDIRVTSVYPGRTATEMQRRVRAQEGASYDPADYIAPSTVARTIVGALETPADAVVTDVSVRPR</sequence>
<dbReference type="SUPFAM" id="SSF51735">
    <property type="entry name" value="NAD(P)-binding Rossmann-fold domains"/>
    <property type="match status" value="1"/>
</dbReference>
<dbReference type="RefSeq" id="WP_344240321.1">
    <property type="nucleotide sequence ID" value="NZ_BAAAHH010000008.1"/>
</dbReference>
<name>A0ABP4BI51_9ACTN</name>
<evidence type="ECO:0000259" key="3">
    <source>
        <dbReference type="SMART" id="SM00822"/>
    </source>
</evidence>
<reference evidence="5" key="1">
    <citation type="journal article" date="2019" name="Int. J. Syst. Evol. Microbiol.">
        <title>The Global Catalogue of Microorganisms (GCM) 10K type strain sequencing project: providing services to taxonomists for standard genome sequencing and annotation.</title>
        <authorList>
            <consortium name="The Broad Institute Genomics Platform"/>
            <consortium name="The Broad Institute Genome Sequencing Center for Infectious Disease"/>
            <person name="Wu L."/>
            <person name="Ma J."/>
        </authorList>
    </citation>
    <scope>NUCLEOTIDE SEQUENCE [LARGE SCALE GENOMIC DNA]</scope>
    <source>
        <strain evidence="5">JCM 10696</strain>
    </source>
</reference>
<dbReference type="Gene3D" id="3.40.50.720">
    <property type="entry name" value="NAD(P)-binding Rossmann-like Domain"/>
    <property type="match status" value="1"/>
</dbReference>
<dbReference type="InterPro" id="IPR057326">
    <property type="entry name" value="KR_dom"/>
</dbReference>
<accession>A0ABP4BI51</accession>
<dbReference type="NCBIfam" id="NF006073">
    <property type="entry name" value="PRK08219.1"/>
    <property type="match status" value="1"/>
</dbReference>
<evidence type="ECO:0000313" key="5">
    <source>
        <dbReference type="Proteomes" id="UP001500665"/>
    </source>
</evidence>
<dbReference type="InterPro" id="IPR036291">
    <property type="entry name" value="NAD(P)-bd_dom_sf"/>
</dbReference>
<proteinExistence type="inferred from homology"/>
<evidence type="ECO:0000256" key="1">
    <source>
        <dbReference type="ARBA" id="ARBA00006484"/>
    </source>
</evidence>
<dbReference type="EMBL" id="BAAAHH010000008">
    <property type="protein sequence ID" value="GAA0949182.1"/>
    <property type="molecule type" value="Genomic_DNA"/>
</dbReference>
<comment type="similarity">
    <text evidence="1">Belongs to the short-chain dehydrogenases/reductases (SDR) family.</text>
</comment>
<keyword evidence="2" id="KW-0560">Oxidoreductase</keyword>
<dbReference type="SMART" id="SM00822">
    <property type="entry name" value="PKS_KR"/>
    <property type="match status" value="1"/>
</dbReference>
<organism evidence="4 5">
    <name type="scientific">Actinocorallia libanotica</name>
    <dbReference type="NCBI Taxonomy" id="46162"/>
    <lineage>
        <taxon>Bacteria</taxon>
        <taxon>Bacillati</taxon>
        <taxon>Actinomycetota</taxon>
        <taxon>Actinomycetes</taxon>
        <taxon>Streptosporangiales</taxon>
        <taxon>Thermomonosporaceae</taxon>
        <taxon>Actinocorallia</taxon>
    </lineage>
</organism>
<protein>
    <submittedName>
        <fullName evidence="4">SDR family oxidoreductase</fullName>
    </submittedName>
</protein>
<dbReference type="InterPro" id="IPR002347">
    <property type="entry name" value="SDR_fam"/>
</dbReference>
<feature type="domain" description="Ketoreductase" evidence="3">
    <location>
        <begin position="2"/>
        <end position="200"/>
    </location>
</feature>
<dbReference type="InterPro" id="IPR020904">
    <property type="entry name" value="Sc_DH/Rdtase_CS"/>
</dbReference>
<dbReference type="Pfam" id="PF00106">
    <property type="entry name" value="adh_short"/>
    <property type="match status" value="2"/>
</dbReference>
<comment type="caution">
    <text evidence="4">The sequence shown here is derived from an EMBL/GenBank/DDBJ whole genome shotgun (WGS) entry which is preliminary data.</text>
</comment>
<dbReference type="PANTHER" id="PTHR44196:SF1">
    <property type="entry name" value="DEHYDROGENASE_REDUCTASE SDR FAMILY MEMBER 7B"/>
    <property type="match status" value="1"/>
</dbReference>
<dbReference type="Proteomes" id="UP001500665">
    <property type="component" value="Unassembled WGS sequence"/>
</dbReference>
<dbReference type="PROSITE" id="PS00061">
    <property type="entry name" value="ADH_SHORT"/>
    <property type="match status" value="1"/>
</dbReference>
<dbReference type="PRINTS" id="PR00081">
    <property type="entry name" value="GDHRDH"/>
</dbReference>
<keyword evidence="5" id="KW-1185">Reference proteome</keyword>
<evidence type="ECO:0000256" key="2">
    <source>
        <dbReference type="ARBA" id="ARBA00023002"/>
    </source>
</evidence>
<dbReference type="PANTHER" id="PTHR44196">
    <property type="entry name" value="DEHYDROGENASE/REDUCTASE SDR FAMILY MEMBER 7B"/>
    <property type="match status" value="1"/>
</dbReference>